<reference evidence="8" key="1">
    <citation type="journal article" date="2014" name="PLoS Negl. Trop. Dis.">
        <title>An updated insight into the Sialotranscriptome of Triatoma infestans: developmental stage and geographic variations.</title>
        <authorList>
            <person name="Schwarz A."/>
            <person name="Medrano-Mercado N."/>
            <person name="Schaub G.A."/>
            <person name="Struchiner C.J."/>
            <person name="Bargues M.D."/>
            <person name="Levy M.Z."/>
            <person name="Ribeiro J.M."/>
        </authorList>
    </citation>
    <scope>NUCLEOTIDE SEQUENCE</scope>
    <source>
        <strain evidence="8">Chile</strain>
        <tissue evidence="8">Salivary glands</tissue>
    </source>
</reference>
<accession>A0A023FD13</accession>
<dbReference type="AlphaFoldDB" id="A0A023FD13"/>
<comment type="similarity">
    <text evidence="6">Belongs to the calycin superfamily. Triabin family.</text>
</comment>
<keyword evidence="2" id="KW-0964">Secreted</keyword>
<dbReference type="Gene3D" id="2.40.128.20">
    <property type="match status" value="1"/>
</dbReference>
<comment type="subcellular location">
    <subcellularLocation>
        <location evidence="1">Secreted</location>
    </subcellularLocation>
</comment>
<proteinExistence type="evidence at transcript level"/>
<dbReference type="EMBL" id="GBBI01000128">
    <property type="protein sequence ID" value="JAC18584.1"/>
    <property type="molecule type" value="mRNA"/>
</dbReference>
<keyword evidence="3" id="KW-0800">Toxin</keyword>
<dbReference type="GO" id="GO:0090729">
    <property type="term" value="F:toxin activity"/>
    <property type="evidence" value="ECO:0007669"/>
    <property type="project" value="UniProtKB-KW"/>
</dbReference>
<evidence type="ECO:0000313" key="8">
    <source>
        <dbReference type="EMBL" id="JAC18584.1"/>
    </source>
</evidence>
<evidence type="ECO:0000256" key="4">
    <source>
        <dbReference type="ARBA" id="ARBA00022729"/>
    </source>
</evidence>
<dbReference type="InterPro" id="IPR005657">
    <property type="entry name" value="Triabi/Procalin"/>
</dbReference>
<evidence type="ECO:0000256" key="5">
    <source>
        <dbReference type="ARBA" id="ARBA00023240"/>
    </source>
</evidence>
<dbReference type="InterPro" id="IPR012674">
    <property type="entry name" value="Calycin"/>
</dbReference>
<sequence>MKTIIVMTFFGILPYVCAYGNYNCSEEKAMIDFEPETFFNGKWYSINRDRSSIVCQTFSTNETKGETLIVESDYEKFLSKGITGKVKCDGGKKNQEQYSFKCKSEECGSEPNNFDVDFTIVSAGDEDFAMICRSITFSDGEKDDDYLVLEREDPKTGAQC</sequence>
<dbReference type="GO" id="GO:0030682">
    <property type="term" value="P:symbiont-mediated perturbation of host defenses"/>
    <property type="evidence" value="ECO:0007669"/>
    <property type="project" value="InterPro"/>
</dbReference>
<dbReference type="SUPFAM" id="SSF50814">
    <property type="entry name" value="Lipocalins"/>
    <property type="match status" value="1"/>
</dbReference>
<keyword evidence="5" id="KW-1199">Hemostasis impairing toxin</keyword>
<dbReference type="Pfam" id="PF03973">
    <property type="entry name" value="Triabin"/>
    <property type="match status" value="1"/>
</dbReference>
<evidence type="ECO:0000256" key="3">
    <source>
        <dbReference type="ARBA" id="ARBA00022656"/>
    </source>
</evidence>
<dbReference type="GO" id="GO:0005576">
    <property type="term" value="C:extracellular region"/>
    <property type="evidence" value="ECO:0007669"/>
    <property type="project" value="UniProtKB-SubCell"/>
</dbReference>
<evidence type="ECO:0000256" key="6">
    <source>
        <dbReference type="ARBA" id="ARBA00034121"/>
    </source>
</evidence>
<evidence type="ECO:0000256" key="1">
    <source>
        <dbReference type="ARBA" id="ARBA00004613"/>
    </source>
</evidence>
<organism evidence="8">
    <name type="scientific">Triatoma infestans</name>
    <name type="common">Assassin bug</name>
    <dbReference type="NCBI Taxonomy" id="30076"/>
    <lineage>
        <taxon>Eukaryota</taxon>
        <taxon>Metazoa</taxon>
        <taxon>Ecdysozoa</taxon>
        <taxon>Arthropoda</taxon>
        <taxon>Hexapoda</taxon>
        <taxon>Insecta</taxon>
        <taxon>Pterygota</taxon>
        <taxon>Neoptera</taxon>
        <taxon>Paraneoptera</taxon>
        <taxon>Hemiptera</taxon>
        <taxon>Heteroptera</taxon>
        <taxon>Panheteroptera</taxon>
        <taxon>Cimicomorpha</taxon>
        <taxon>Reduviidae</taxon>
        <taxon>Triatominae</taxon>
        <taxon>Triatoma</taxon>
    </lineage>
</organism>
<protein>
    <submittedName>
        <fullName evidence="8">Putative salivary lipocalin</fullName>
    </submittedName>
</protein>
<feature type="chain" id="PRO_5001516409" evidence="7">
    <location>
        <begin position="19"/>
        <end position="160"/>
    </location>
</feature>
<keyword evidence="4 7" id="KW-0732">Signal</keyword>
<evidence type="ECO:0000256" key="2">
    <source>
        <dbReference type="ARBA" id="ARBA00022525"/>
    </source>
</evidence>
<feature type="signal peptide" evidence="7">
    <location>
        <begin position="1"/>
        <end position="18"/>
    </location>
</feature>
<name>A0A023FD13_TRIIF</name>
<evidence type="ECO:0000256" key="7">
    <source>
        <dbReference type="SAM" id="SignalP"/>
    </source>
</evidence>